<gene>
    <name evidence="1" type="ORF">OUZ56_005448</name>
</gene>
<comment type="caution">
    <text evidence="1">The sequence shown here is derived from an EMBL/GenBank/DDBJ whole genome shotgun (WGS) entry which is preliminary data.</text>
</comment>
<proteinExistence type="predicted"/>
<dbReference type="Proteomes" id="UP001234178">
    <property type="component" value="Unassembled WGS sequence"/>
</dbReference>
<dbReference type="EMBL" id="JAOYFB010000001">
    <property type="protein sequence ID" value="KAK4003693.1"/>
    <property type="molecule type" value="Genomic_DNA"/>
</dbReference>
<reference evidence="1 2" key="1">
    <citation type="journal article" date="2023" name="Nucleic Acids Res.">
        <title>The hologenome of Daphnia magna reveals possible DNA methylation and microbiome-mediated evolution of the host genome.</title>
        <authorList>
            <person name="Chaturvedi A."/>
            <person name="Li X."/>
            <person name="Dhandapani V."/>
            <person name="Marshall H."/>
            <person name="Kissane S."/>
            <person name="Cuenca-Cambronero M."/>
            <person name="Asole G."/>
            <person name="Calvet F."/>
            <person name="Ruiz-Romero M."/>
            <person name="Marangio P."/>
            <person name="Guigo R."/>
            <person name="Rago D."/>
            <person name="Mirbahai L."/>
            <person name="Eastwood N."/>
            <person name="Colbourne J.K."/>
            <person name="Zhou J."/>
            <person name="Mallon E."/>
            <person name="Orsini L."/>
        </authorList>
    </citation>
    <scope>NUCLEOTIDE SEQUENCE [LARGE SCALE GENOMIC DNA]</scope>
    <source>
        <strain evidence="1">LRV0_1</strain>
    </source>
</reference>
<protein>
    <submittedName>
        <fullName evidence="1">Uncharacterized protein</fullName>
    </submittedName>
</protein>
<accession>A0ABQ9YTJ9</accession>
<sequence length="168" mass="19176">MVDKNTQLTLFSTGNGVELAKNGFLSDVHYRANLAFQEKKDRTDSSQETQFFVRLIPDMRPTTKNIVAHDASNILNREANYFWCSRKANQESGTQTQKKDYSRMPHITNEGETPTTTLAIKAVFLFSFNSVPKISEHFVFSDHFSMDSNDGARLARLRKRAARRHISA</sequence>
<keyword evidence="2" id="KW-1185">Reference proteome</keyword>
<name>A0ABQ9YTJ9_9CRUS</name>
<evidence type="ECO:0000313" key="2">
    <source>
        <dbReference type="Proteomes" id="UP001234178"/>
    </source>
</evidence>
<evidence type="ECO:0000313" key="1">
    <source>
        <dbReference type="EMBL" id="KAK4003693.1"/>
    </source>
</evidence>
<organism evidence="1 2">
    <name type="scientific">Daphnia magna</name>
    <dbReference type="NCBI Taxonomy" id="35525"/>
    <lineage>
        <taxon>Eukaryota</taxon>
        <taxon>Metazoa</taxon>
        <taxon>Ecdysozoa</taxon>
        <taxon>Arthropoda</taxon>
        <taxon>Crustacea</taxon>
        <taxon>Branchiopoda</taxon>
        <taxon>Diplostraca</taxon>
        <taxon>Cladocera</taxon>
        <taxon>Anomopoda</taxon>
        <taxon>Daphniidae</taxon>
        <taxon>Daphnia</taxon>
    </lineage>
</organism>